<feature type="region of interest" description="Disordered" evidence="2">
    <location>
        <begin position="1"/>
        <end position="82"/>
    </location>
</feature>
<feature type="compositionally biased region" description="Acidic residues" evidence="2">
    <location>
        <begin position="802"/>
        <end position="815"/>
    </location>
</feature>
<name>A0A1Q9EJ76_SYMMI</name>
<dbReference type="GO" id="GO:0003676">
    <property type="term" value="F:nucleic acid binding"/>
    <property type="evidence" value="ECO:0007669"/>
    <property type="project" value="InterPro"/>
</dbReference>
<dbReference type="InterPro" id="IPR012337">
    <property type="entry name" value="RNaseH-like_sf"/>
</dbReference>
<feature type="region of interest" description="Disordered" evidence="2">
    <location>
        <begin position="202"/>
        <end position="236"/>
    </location>
</feature>
<dbReference type="InterPro" id="IPR036691">
    <property type="entry name" value="Endo/exonu/phosph_ase_sf"/>
</dbReference>
<evidence type="ECO:0000313" key="4">
    <source>
        <dbReference type="Proteomes" id="UP000186817"/>
    </source>
</evidence>
<dbReference type="Proteomes" id="UP000186817">
    <property type="component" value="Unassembled WGS sequence"/>
</dbReference>
<sequence>MGRGGKSGQQPWQQGDRGYRVWPGAYSPQQYAAKDKRPWRSENTRAAPTFPSYASVTVPTDKPLATGSATDRAGGRTSSTTPAIQAALNQTRKAENRVIRLHDALAESGKLWEEYQAQMKEAFRLERLRFAKDKDKLAKAILEAEEAQEAARQNLRNVFAGSQGIAETGDVTMDGPDADQVFSEWLREEAGDDDAMIRRALAPASQTPNRGARPAQRTPTPGPGQAVMAPPGLAIAPTPPAMTDPYYNAMSPTMVPAGLYPHAYMGQAPMIPAGATGAFLQPHLAMMGATGPAEGLVPETAEGAAPPNPAPPSSGEPVAEGYGRSPTLQDRVARRKAMEPFGGSRQPPAVTDEGATTDTAGPATGPTRPGSVPIVEDDDEAHQVLTPDPDSSATQGDGRNSAWHDMVADLQPASRQEAREPEELPPPPSEAPGSSQDNTGQGYRARVEADIASKGASSCLQAQPGLCVVTPGVTVLARVTLCAPGHRLTTSEIHIDLPATIEHFMDRIYEAAPVPLDYCWNKLVPVMPQLGDGIATLIVTPHWFKQAGLAVVLIDARPVTGKVFAEVLPNQTCLEAIQRIVGPSVCSPYEVYVAGSLRPLQAGWEICVEEGDTMRVVPAGHVPLWGPSLEYSLLQPTPWLSLDPIPTTARALCVLLLQDSGKYLFSDFVQCDFQNMLRVTHFVGAEMSESRIVSAQGPIPYVYHGVPVRGIIAVVGRSTERDQQNRPLPAILFLDARPVGQDMNFCVLDRYRVSRDFLRGYVQCPPPPGHRLAVMGGQLRNDGYEFHSGEVLVLAFLPDDQVGPEDAESEPDGSDDPSQSQDGEPGSDDSTRSRSRHRDVSLSKASGDSSYQSHLPPPEGSGVGHVALQGYITSGPQTPVLLPSRLEICWKAISLLTGSIPRLEIQFEGTCIGVEWQAGNDSKPLEDRIGDAPDPQGTPNQQSRENGAHGLPDLRVPGDRSPRRGQPPPFQVEAPEVRDQPQRPAQVRALFVVLCEDYRPEVIPLSLGPPVNLGNTLREVQALRLPDTRRYFPRLLTVEPQPCADMAILLGIPGLPGPFCDVIFDCRAVGGYVFAGHADPEATKAELLAIAGFVGRVDITVWVPAVRGPLPDLHPSHLSSGDLVSLAPRGVLPLRLEPLVNMLRRPEIWDQRAVVPTAFDPGVWLLTDEGPCFHPLPAGAGRICRRVLAGTLRYDPERLFTVAPAPQIRNFCSLGVAASAVLVVTQQAAQPLDADPSPCIVILDLRPLQLGMTWAFASAGIFFFHLFAEDLDFPCREGFQLIAEGAPRVLSRPGVALRVVDGTRIVVSCAPSPRAATAGPGTSSSGSEYFDSGAPSNEEDDSETEDRPIDRPAGAPVGLPPPQPNEPHEGPLERRTVNGSVGPLCFPRLSIAALILLCTAPALASVVADPESNGLLADGKGPMSGSALLQTPSDLAIDVGAAVVICRLLCEPCCSTPSVQAALQALRTATRNLGAAWPLIPNNLAALFEVEAEAQEPQVAPSTTRVSFAVLTPDYPPELGEVDLELPCTPDEAIQAIQAARPTPSYVRFPFLVPASPQSIVGFAVVIATPRWAPSALTIMINTSAIDGRVFACNAPDYADFDTLVAMANLPPQADYHVFVGSDDQPIHEAAQIHLVAGIQVCITFADHAPPIGLPLARILFLPDAWGHEVTFPQVEIDFAYCVVHEGRRVLHIENYQHPFRFRVNLARRLGVDERGLRTLPARRAPGNISIDGVRCGFAFLRLFDSEPDVSGLHRIFASEAPQGWMPRFSTDHHPDGRPAFEHGLVVVVDYVPDPASIATPVEAPANATEGAQTQGGVATNTQDGSSLPAGTNDREQDDEGDAARSNQGRVESDQPGPSTAQNPELHGVFLVLAQDYTAELVEARMPVATQPAVALLYASRARASRDRERFPVLCAVDPQPLGSQAILLALPLWAPDGVVAAFDLTNVDGRLFALKIGNRATREGLLQAAELPNDPRFEVFVGNMPWPVPAATLVDVGQGDLIQVTFIGRLFYKGFLWLELGCTSDKMLPFGCECLSVVTCRGGYFDSPGFLNWIGARCPQGFRPHVWLGTQVVAYPGPAFPVQDGAVITAVYLPEGPPPTAPAQGPDDDGLGPPRDERPHGPDRPAGSTDDPAADFDGTGPDAGTGSSCSSSPADGRTCREQTRRGRLSLGETFLLSCAGLLACALAASPSAPWLFLVVAVAQTQLTEAVQVQLNSLGLGVGTRVDGQCAVHPGGNLRLDTVGLGQPPHCIRPIPTPVRAWVLPCETACPSGPAKVEGCLPCAQPLDGIQAFELVTLLEESRVSNQDYPLYLAATLLEAVIEHGQQIFAHPSAVTLSLELALPEDSITATLVQPTTPWPVEALLQGGVALHERLQLGGAALGFTAQQAAAFLQPLVRFGNFGDLLAISPPKLRRPLQGANLERPASSSLSCFVDGSFTPAAHERPALLGWSCVFVASDQSRISIVSGPGPEWYEQSDMQPSAFIAECIAMTAAAWIGSTAFFGQPITYFSDCQAAIQVASGTAASLVNDAALVLRRTVSCVEAFLGIPLVLCYVPGHQGYFGNEVADISAKLASQGHAVGHLLWTGRDSFNWWAHQASAVEWCGVAMRSLLGDQTLPPVYETAARTRTDCGLSACQMLSPFRPTLPAGAAQEQSGLLNLCFATYNVLSLCGQAFADRQPGGLAFAAGRPAMLAQCLDAAGIHAIAVQEARTETGFLRTSGYLRFCSGHEGGCLGVELWFREGHDVVSPHDRQSAGLPFKKEAFTTIHRDPRRLILFFSSGSLRLCFASLHAPHRGTEANQLHSWWTQTLVLLRKAAAQSPIVLGGDFNASVGSICCERVGDCGPEEEDDAGALLRELVSSCNAWIPATWDQCHSGQSWTYIQKRNQALTRPDMVCLPDCWREAQVTSWVDPSLHVGQPYIDHLATAVCVQARIKVGKGGNRQNLARIDAAALTDPANRPRLQQILSAAPKIPWHVTADAHAALLVG</sequence>
<feature type="compositionally biased region" description="Low complexity" evidence="2">
    <location>
        <begin position="351"/>
        <end position="370"/>
    </location>
</feature>
<evidence type="ECO:0000256" key="1">
    <source>
        <dbReference type="SAM" id="Coils"/>
    </source>
</evidence>
<protein>
    <submittedName>
        <fullName evidence="3">Uncharacterized protein</fullName>
    </submittedName>
</protein>
<dbReference type="Gene3D" id="3.30.420.10">
    <property type="entry name" value="Ribonuclease H-like superfamily/Ribonuclease H"/>
    <property type="match status" value="1"/>
</dbReference>
<proteinExistence type="predicted"/>
<dbReference type="InterPro" id="IPR036397">
    <property type="entry name" value="RNaseH_sf"/>
</dbReference>
<reference evidence="3 4" key="1">
    <citation type="submission" date="2016-02" db="EMBL/GenBank/DDBJ databases">
        <title>Genome analysis of coral dinoflagellate symbionts highlights evolutionary adaptations to a symbiotic lifestyle.</title>
        <authorList>
            <person name="Aranda M."/>
            <person name="Li Y."/>
            <person name="Liew Y.J."/>
            <person name="Baumgarten S."/>
            <person name="Simakov O."/>
            <person name="Wilson M."/>
            <person name="Piel J."/>
            <person name="Ashoor H."/>
            <person name="Bougouffa S."/>
            <person name="Bajic V.B."/>
            <person name="Ryu T."/>
            <person name="Ravasi T."/>
            <person name="Bayer T."/>
            <person name="Micklem G."/>
            <person name="Kim H."/>
            <person name="Bhak J."/>
            <person name="Lajeunesse T.C."/>
            <person name="Voolstra C.R."/>
        </authorList>
    </citation>
    <scope>NUCLEOTIDE SEQUENCE [LARGE SCALE GENOMIC DNA]</scope>
    <source>
        <strain evidence="3 4">CCMP2467</strain>
    </source>
</reference>
<organism evidence="3 4">
    <name type="scientific">Symbiodinium microadriaticum</name>
    <name type="common">Dinoflagellate</name>
    <name type="synonym">Zooxanthella microadriatica</name>
    <dbReference type="NCBI Taxonomy" id="2951"/>
    <lineage>
        <taxon>Eukaryota</taxon>
        <taxon>Sar</taxon>
        <taxon>Alveolata</taxon>
        <taxon>Dinophyceae</taxon>
        <taxon>Suessiales</taxon>
        <taxon>Symbiodiniaceae</taxon>
        <taxon>Symbiodinium</taxon>
    </lineage>
</organism>
<feature type="region of interest" description="Disordered" evidence="2">
    <location>
        <begin position="801"/>
        <end position="862"/>
    </location>
</feature>
<keyword evidence="1" id="KW-0175">Coiled coil</keyword>
<feature type="coiled-coil region" evidence="1">
    <location>
        <begin position="130"/>
        <end position="157"/>
    </location>
</feature>
<keyword evidence="4" id="KW-1185">Reference proteome</keyword>
<feature type="compositionally biased region" description="Basic and acidic residues" evidence="2">
    <location>
        <begin position="2115"/>
        <end position="2124"/>
    </location>
</feature>
<evidence type="ECO:0000256" key="2">
    <source>
        <dbReference type="SAM" id="MobiDB-lite"/>
    </source>
</evidence>
<feature type="region of interest" description="Disordered" evidence="2">
    <location>
        <begin position="338"/>
        <end position="374"/>
    </location>
</feature>
<feature type="region of interest" description="Disordered" evidence="2">
    <location>
        <begin position="413"/>
        <end position="441"/>
    </location>
</feature>
<dbReference type="SUPFAM" id="SSF53098">
    <property type="entry name" value="Ribonuclease H-like"/>
    <property type="match status" value="1"/>
</dbReference>
<feature type="compositionally biased region" description="Basic and acidic residues" evidence="2">
    <location>
        <begin position="33"/>
        <end position="43"/>
    </location>
</feature>
<dbReference type="SUPFAM" id="SSF56219">
    <property type="entry name" value="DNase I-like"/>
    <property type="match status" value="1"/>
</dbReference>
<feature type="compositionally biased region" description="Polar residues" evidence="2">
    <location>
        <begin position="843"/>
        <end position="853"/>
    </location>
</feature>
<feature type="compositionally biased region" description="Polar residues" evidence="2">
    <location>
        <begin position="1845"/>
        <end position="1863"/>
    </location>
</feature>
<feature type="region of interest" description="Disordered" evidence="2">
    <location>
        <begin position="290"/>
        <end position="326"/>
    </location>
</feature>
<feature type="region of interest" description="Disordered" evidence="2">
    <location>
        <begin position="2094"/>
        <end position="2164"/>
    </location>
</feature>
<feature type="compositionally biased region" description="Low complexity" evidence="2">
    <location>
        <begin position="1315"/>
        <end position="1327"/>
    </location>
</feature>
<feature type="compositionally biased region" description="Basic and acidic residues" evidence="2">
    <location>
        <begin position="1366"/>
        <end position="1375"/>
    </location>
</feature>
<gene>
    <name evidence="3" type="ORF">AK812_SmicGene9087</name>
</gene>
<feature type="region of interest" description="Disordered" evidence="2">
    <location>
        <begin position="922"/>
        <end position="981"/>
    </location>
</feature>
<evidence type="ECO:0000313" key="3">
    <source>
        <dbReference type="EMBL" id="OLQ07506.1"/>
    </source>
</evidence>
<dbReference type="OrthoDB" id="6435201at2759"/>
<dbReference type="EMBL" id="LSRX01000137">
    <property type="protein sequence ID" value="OLQ07506.1"/>
    <property type="molecule type" value="Genomic_DNA"/>
</dbReference>
<dbReference type="Gene3D" id="3.60.10.10">
    <property type="entry name" value="Endonuclease/exonuclease/phosphatase"/>
    <property type="match status" value="1"/>
</dbReference>
<accession>A0A1Q9EJ76</accession>
<comment type="caution">
    <text evidence="3">The sequence shown here is derived from an EMBL/GenBank/DDBJ whole genome shotgun (WGS) entry which is preliminary data.</text>
</comment>
<feature type="region of interest" description="Disordered" evidence="2">
    <location>
        <begin position="1313"/>
        <end position="1375"/>
    </location>
</feature>
<feature type="compositionally biased region" description="Polar residues" evidence="2">
    <location>
        <begin position="1810"/>
        <end position="1830"/>
    </location>
</feature>
<feature type="region of interest" description="Disordered" evidence="2">
    <location>
        <begin position="1809"/>
        <end position="1863"/>
    </location>
</feature>